<evidence type="ECO:0000313" key="1">
    <source>
        <dbReference type="EMBL" id="KAK7860194.1"/>
    </source>
</evidence>
<reference evidence="1" key="1">
    <citation type="submission" date="2017-12" db="EMBL/GenBank/DDBJ databases">
        <authorList>
            <person name="Barbosa P."/>
            <person name="Usie A."/>
            <person name="Ramos A.M."/>
        </authorList>
    </citation>
    <scope>NUCLEOTIDE SEQUENCE</scope>
    <source>
        <strain evidence="1">HL8</strain>
        <tissue evidence="1">Leaves</tissue>
    </source>
</reference>
<dbReference type="Pfam" id="PF12609">
    <property type="entry name" value="DUF3774"/>
    <property type="match status" value="1"/>
</dbReference>
<dbReference type="AlphaFoldDB" id="A0AAW0MBK9"/>
<organism evidence="1">
    <name type="scientific">Quercus suber</name>
    <name type="common">Cork oak</name>
    <dbReference type="NCBI Taxonomy" id="58331"/>
    <lineage>
        <taxon>Eukaryota</taxon>
        <taxon>Viridiplantae</taxon>
        <taxon>Streptophyta</taxon>
        <taxon>Embryophyta</taxon>
        <taxon>Tracheophyta</taxon>
        <taxon>Spermatophyta</taxon>
        <taxon>Magnoliopsida</taxon>
        <taxon>eudicotyledons</taxon>
        <taxon>Gunneridae</taxon>
        <taxon>Pentapetalae</taxon>
        <taxon>rosids</taxon>
        <taxon>fabids</taxon>
        <taxon>Fagales</taxon>
        <taxon>Fagaceae</taxon>
        <taxon>Quercus</taxon>
    </lineage>
</organism>
<proteinExistence type="predicted"/>
<protein>
    <submittedName>
        <fullName evidence="1">Uncharacterized protein</fullName>
    </submittedName>
</protein>
<accession>A0AAW0MBK9</accession>
<name>A0AAW0MBK9_QUESU</name>
<comment type="caution">
    <text evidence="1">The sequence shown here is derived from an EMBL/GenBank/DDBJ whole genome shotgun (WGS) entry which is preliminary data.</text>
</comment>
<gene>
    <name evidence="1" type="ORF">CFP56_042156</name>
</gene>
<dbReference type="EMBL" id="PKMF04000008">
    <property type="protein sequence ID" value="KAK7860194.1"/>
    <property type="molecule type" value="Genomic_DNA"/>
</dbReference>
<sequence length="156" mass="17148">MSSTLKDQGVCSCTRCYLLRLLQECAKNNIKSCYQAKELSAKSSSAVSDKKNRSKEESMGKVTDLNCWGPSTTNRQVESARTVGKLNRRELKRAKWIGDGEARWIGDGKARINDGKAGFGDSEAGFGNDAAGFCDDEVRFGDDEAGFGDGEHFLWF</sequence>
<reference evidence="1" key="2">
    <citation type="journal article" date="2018" name="Sci. Data">
        <title>The draft genome sequence of cork oak.</title>
        <authorList>
            <person name="Ramos A.M."/>
            <person name="Usie A."/>
            <person name="Barbosa P."/>
            <person name="Barros P.M."/>
            <person name="Capote T."/>
            <person name="Chaves I."/>
            <person name="Simoes F."/>
            <person name="Abreu I."/>
            <person name="Carrasquinho I."/>
            <person name="Faro C."/>
            <person name="Guimaraes J.B."/>
            <person name="Mendonca D."/>
            <person name="Nobrega F."/>
            <person name="Rodrigues L."/>
            <person name="Saibo N.J.M."/>
            <person name="Varela M.C."/>
            <person name="Egas C."/>
            <person name="Matos J."/>
            <person name="Miguel C.M."/>
            <person name="Oliveira M.M."/>
            <person name="Ricardo C.P."/>
            <person name="Goncalves S."/>
        </authorList>
    </citation>
    <scope>NUCLEOTIDE SEQUENCE [LARGE SCALE GENOMIC DNA]</scope>
    <source>
        <strain evidence="1">HL8</strain>
    </source>
</reference>
<reference evidence="1" key="3">
    <citation type="submission" date="2023-07" db="EMBL/GenBank/DDBJ databases">
        <title>An improved reference 1 genome and first organelle genomes of Quercus suber.</title>
        <authorList>
            <consortium name="Genosuber Consortium"/>
            <person name="Usie A."/>
            <person name="Serra O."/>
            <person name="Barros P."/>
        </authorList>
    </citation>
    <scope>NUCLEOTIDE SEQUENCE</scope>
    <source>
        <strain evidence="1">HL8</strain>
        <tissue evidence="1">Leaves</tissue>
    </source>
</reference>
<dbReference type="PANTHER" id="PTHR33090">
    <property type="entry name" value="DUF3774 DOMAIN PROTEIN-RELATED"/>
    <property type="match status" value="1"/>
</dbReference>
<dbReference type="InterPro" id="IPR022251">
    <property type="entry name" value="DUF3774_wound-induced"/>
</dbReference>